<protein>
    <submittedName>
        <fullName evidence="3">Bifunctional oligoribonuclease/PAP phosphatase NrnA</fullName>
    </submittedName>
</protein>
<organism evidence="3">
    <name type="scientific">Desulfacinum infernum</name>
    <dbReference type="NCBI Taxonomy" id="35837"/>
    <lineage>
        <taxon>Bacteria</taxon>
        <taxon>Pseudomonadati</taxon>
        <taxon>Thermodesulfobacteriota</taxon>
        <taxon>Syntrophobacteria</taxon>
        <taxon>Syntrophobacterales</taxon>
        <taxon>Syntrophobacteraceae</taxon>
        <taxon>Desulfacinum</taxon>
    </lineage>
</organism>
<feature type="domain" description="DHHA1" evidence="2">
    <location>
        <begin position="269"/>
        <end position="349"/>
    </location>
</feature>
<comment type="caution">
    <text evidence="3">The sequence shown here is derived from an EMBL/GenBank/DDBJ whole genome shotgun (WGS) entry which is preliminary data.</text>
</comment>
<dbReference type="InterPro" id="IPR051319">
    <property type="entry name" value="Oligoribo/pAp-PDE_c-di-AMP_PDE"/>
</dbReference>
<dbReference type="InterPro" id="IPR038763">
    <property type="entry name" value="DHH_sf"/>
</dbReference>
<accession>A0A832EBX1</accession>
<evidence type="ECO:0000259" key="1">
    <source>
        <dbReference type="Pfam" id="PF01368"/>
    </source>
</evidence>
<dbReference type="Pfam" id="PF02272">
    <property type="entry name" value="DHHA1"/>
    <property type="match status" value="1"/>
</dbReference>
<dbReference type="InterPro" id="IPR003156">
    <property type="entry name" value="DHHA1_dom"/>
</dbReference>
<dbReference type="Gene3D" id="3.10.310.30">
    <property type="match status" value="1"/>
</dbReference>
<dbReference type="GO" id="GO:0003676">
    <property type="term" value="F:nucleic acid binding"/>
    <property type="evidence" value="ECO:0007669"/>
    <property type="project" value="InterPro"/>
</dbReference>
<dbReference type="PANTHER" id="PTHR47618:SF1">
    <property type="entry name" value="BIFUNCTIONAL OLIGORIBONUCLEASE AND PAP PHOSPHATASE NRNA"/>
    <property type="match status" value="1"/>
</dbReference>
<dbReference type="InterPro" id="IPR001667">
    <property type="entry name" value="DDH_dom"/>
</dbReference>
<dbReference type="EMBL" id="DSTK01000041">
    <property type="protein sequence ID" value="HFK98797.1"/>
    <property type="molecule type" value="Genomic_DNA"/>
</dbReference>
<feature type="domain" description="DDH" evidence="1">
    <location>
        <begin position="54"/>
        <end position="195"/>
    </location>
</feature>
<dbReference type="AlphaFoldDB" id="A0A832EBX1"/>
<dbReference type="PANTHER" id="PTHR47618">
    <property type="entry name" value="BIFUNCTIONAL OLIGORIBONUCLEASE AND PAP PHOSPHATASE NRNA"/>
    <property type="match status" value="1"/>
</dbReference>
<evidence type="ECO:0000313" key="3">
    <source>
        <dbReference type="EMBL" id="HFK98797.1"/>
    </source>
</evidence>
<gene>
    <name evidence="3" type="ORF">ENS06_15910</name>
</gene>
<dbReference type="Gene3D" id="3.90.1640.10">
    <property type="entry name" value="inorganic pyrophosphatase (n-terminal core)"/>
    <property type="match status" value="1"/>
</dbReference>
<name>A0A832EBX1_9BACT</name>
<sequence length="361" mass="38746">MGKKLSACFTESMKNPEGLSTAPCAVSGLSDRAPTERTRVPKALKQVIDAGRRFAVATHVRPDGDAVGSVLALTTMLRLLGKTADPYCEDPPPPGHDFLAGIEEIRHTWDAFGTYDTAVLVDCGEFSRVGSILAEPLSRIPVLVNIDHHVNLDPFGTVSWVDPSASSTCELLYDLAVSLNVPLTPELAAQLYTGILTDTGSFRFSNTTRKVLAIATDLVGHGAQPAFIAGRIYDSGSPQRLRLLARVLATVAFEADDRLATAELSQAMFLETGTSRSDAESFINHLRSVRTVLMAALFREEGDGTVHVSLRSKDPVDVAAFARRYGGGGHRQAAAFRTRGSLADVRAAVTRAARQYIDGHA</sequence>
<dbReference type="SUPFAM" id="SSF64182">
    <property type="entry name" value="DHH phosphoesterases"/>
    <property type="match status" value="1"/>
</dbReference>
<dbReference type="Pfam" id="PF01368">
    <property type="entry name" value="DHH"/>
    <property type="match status" value="1"/>
</dbReference>
<proteinExistence type="predicted"/>
<reference evidence="3" key="1">
    <citation type="journal article" date="2020" name="mSystems">
        <title>Genome- and Community-Level Interaction Insights into Carbon Utilization and Element Cycling Functions of Hydrothermarchaeota in Hydrothermal Sediment.</title>
        <authorList>
            <person name="Zhou Z."/>
            <person name="Liu Y."/>
            <person name="Xu W."/>
            <person name="Pan J."/>
            <person name="Luo Z.H."/>
            <person name="Li M."/>
        </authorList>
    </citation>
    <scope>NUCLEOTIDE SEQUENCE [LARGE SCALE GENOMIC DNA]</scope>
    <source>
        <strain evidence="3">SpSt-456</strain>
    </source>
</reference>
<evidence type="ECO:0000259" key="2">
    <source>
        <dbReference type="Pfam" id="PF02272"/>
    </source>
</evidence>